<dbReference type="GO" id="GO:0051920">
    <property type="term" value="F:peroxiredoxin activity"/>
    <property type="evidence" value="ECO:0007669"/>
    <property type="project" value="InterPro"/>
</dbReference>
<dbReference type="RefSeq" id="WP_094403541.1">
    <property type="nucleotide sequence ID" value="NZ_NMVL01000026.1"/>
</dbReference>
<dbReference type="PANTHER" id="PTHR34846">
    <property type="entry name" value="4-CARBOXYMUCONOLACTONE DECARBOXYLASE FAMILY PROTEIN (AFU_ORTHOLOGUE AFUA_6G11590)"/>
    <property type="match status" value="1"/>
</dbReference>
<dbReference type="InterPro" id="IPR004675">
    <property type="entry name" value="AhpD_core"/>
</dbReference>
<dbReference type="Pfam" id="PF02627">
    <property type="entry name" value="CMD"/>
    <property type="match status" value="1"/>
</dbReference>
<evidence type="ECO:0000259" key="1">
    <source>
        <dbReference type="Pfam" id="PF02627"/>
    </source>
</evidence>
<comment type="caution">
    <text evidence="2">The sequence shown here is derived from an EMBL/GenBank/DDBJ whole genome shotgun (WGS) entry which is preliminary data.</text>
</comment>
<dbReference type="EMBL" id="NMVO01000015">
    <property type="protein sequence ID" value="OYO11689.1"/>
    <property type="molecule type" value="Genomic_DNA"/>
</dbReference>
<organism evidence="2 3">
    <name type="scientific">Enemella evansiae</name>
    <dbReference type="NCBI Taxonomy" id="2016499"/>
    <lineage>
        <taxon>Bacteria</taxon>
        <taxon>Bacillati</taxon>
        <taxon>Actinomycetota</taxon>
        <taxon>Actinomycetes</taxon>
        <taxon>Propionibacteriales</taxon>
        <taxon>Propionibacteriaceae</taxon>
        <taxon>Enemella</taxon>
    </lineage>
</organism>
<evidence type="ECO:0000313" key="3">
    <source>
        <dbReference type="Proteomes" id="UP000215896"/>
    </source>
</evidence>
<reference evidence="2 3" key="1">
    <citation type="submission" date="2017-07" db="EMBL/GenBank/DDBJ databases">
        <title>Draft whole genome sequences of clinical Proprionibacteriaceae strains.</title>
        <authorList>
            <person name="Bernier A.-M."/>
            <person name="Bernard K."/>
            <person name="Domingo M.-C."/>
        </authorList>
    </citation>
    <scope>NUCLEOTIDE SEQUENCE [LARGE SCALE GENOMIC DNA]</scope>
    <source>
        <strain evidence="2 3">NML 030167</strain>
    </source>
</reference>
<dbReference type="SUPFAM" id="SSF69118">
    <property type="entry name" value="AhpD-like"/>
    <property type="match status" value="1"/>
</dbReference>
<evidence type="ECO:0000313" key="2">
    <source>
        <dbReference type="EMBL" id="OYO11689.1"/>
    </source>
</evidence>
<sequence>MTNRINIHKTNKLGIAAVLGMEAYNRRGMDAGLKELVVLRASLLNDCRYCIAMHRRDATKRGETAERLDAVADWPQHRELFTPAEQVALEFTDAVTRIHGEESVPDELYDRVQAAFGEAGTGHLLLTIATINVWNRLAISTRMDPATLEP</sequence>
<feature type="domain" description="Carboxymuconolactone decarboxylase-like" evidence="1">
    <location>
        <begin position="20"/>
        <end position="93"/>
    </location>
</feature>
<dbReference type="PANTHER" id="PTHR34846:SF10">
    <property type="entry name" value="CYTOPLASMIC PROTEIN"/>
    <property type="match status" value="1"/>
</dbReference>
<dbReference type="Gene3D" id="1.20.1290.10">
    <property type="entry name" value="AhpD-like"/>
    <property type="match status" value="1"/>
</dbReference>
<proteinExistence type="predicted"/>
<dbReference type="OrthoDB" id="9801997at2"/>
<accession>A0A255G6Z4</accession>
<protein>
    <submittedName>
        <fullName evidence="2">4-carboxymuconolactone decarboxylase</fullName>
    </submittedName>
</protein>
<name>A0A255G6Z4_9ACTN</name>
<keyword evidence="3" id="KW-1185">Reference proteome</keyword>
<dbReference type="InterPro" id="IPR029032">
    <property type="entry name" value="AhpD-like"/>
</dbReference>
<dbReference type="Proteomes" id="UP000215896">
    <property type="component" value="Unassembled WGS sequence"/>
</dbReference>
<gene>
    <name evidence="2" type="ORF">CGZ94_14835</name>
</gene>
<dbReference type="NCBIfam" id="TIGR00778">
    <property type="entry name" value="ahpD_dom"/>
    <property type="match status" value="1"/>
</dbReference>
<dbReference type="AlphaFoldDB" id="A0A255G6Z4"/>
<dbReference type="InterPro" id="IPR003779">
    <property type="entry name" value="CMD-like"/>
</dbReference>